<comment type="subunit">
    <text evidence="4">Homodimer. Polymerizes to form a dynamic ring structure in a strictly GTP-dependent manner. Interacts directly with several other division proteins.</text>
</comment>
<feature type="domain" description="Tubulin/FtsZ 2-layer sandwich" evidence="7">
    <location>
        <begin position="205"/>
        <end position="323"/>
    </location>
</feature>
<dbReference type="EMBL" id="CP001089">
    <property type="protein sequence ID" value="ACD93747.1"/>
    <property type="molecule type" value="Genomic_DNA"/>
</dbReference>
<dbReference type="CDD" id="cd02201">
    <property type="entry name" value="FtsZ_type1"/>
    <property type="match status" value="1"/>
</dbReference>
<dbReference type="InterPro" id="IPR018316">
    <property type="entry name" value="Tubulin/FtsZ_2-layer-sand-dom"/>
</dbReference>
<keyword evidence="4" id="KW-0717">Septation</keyword>
<organism evidence="8 9">
    <name type="scientific">Trichlorobacter lovleyi (strain ATCC BAA-1151 / DSM 17278 / SZ)</name>
    <name type="common">Geobacter lovleyi</name>
    <dbReference type="NCBI Taxonomy" id="398767"/>
    <lineage>
        <taxon>Bacteria</taxon>
        <taxon>Pseudomonadati</taxon>
        <taxon>Thermodesulfobacteriota</taxon>
        <taxon>Desulfuromonadia</taxon>
        <taxon>Geobacterales</taxon>
        <taxon>Geobacteraceae</taxon>
        <taxon>Trichlorobacter</taxon>
    </lineage>
</organism>
<dbReference type="Gene3D" id="3.40.50.1440">
    <property type="entry name" value="Tubulin/FtsZ, GTPase domain"/>
    <property type="match status" value="1"/>
</dbReference>
<dbReference type="eggNOG" id="COG0206">
    <property type="taxonomic scope" value="Bacteria"/>
</dbReference>
<evidence type="ECO:0000259" key="6">
    <source>
        <dbReference type="SMART" id="SM00864"/>
    </source>
</evidence>
<name>B3E8P4_TRIL1</name>
<feature type="binding site" evidence="4">
    <location>
        <position position="137"/>
    </location>
    <ligand>
        <name>GTP</name>
        <dbReference type="ChEBI" id="CHEBI:37565"/>
    </ligand>
</feature>
<dbReference type="NCBIfam" id="TIGR00065">
    <property type="entry name" value="ftsZ"/>
    <property type="match status" value="1"/>
</dbReference>
<dbReference type="InterPro" id="IPR037103">
    <property type="entry name" value="Tubulin/FtsZ-like_C"/>
</dbReference>
<dbReference type="GO" id="GO:0051258">
    <property type="term" value="P:protein polymerization"/>
    <property type="evidence" value="ECO:0007669"/>
    <property type="project" value="UniProtKB-UniRule"/>
</dbReference>
<dbReference type="GO" id="GO:0043093">
    <property type="term" value="P:FtsZ-dependent cytokinesis"/>
    <property type="evidence" value="ECO:0007669"/>
    <property type="project" value="UniProtKB-UniRule"/>
</dbReference>
<evidence type="ECO:0000313" key="8">
    <source>
        <dbReference type="EMBL" id="ACD93747.1"/>
    </source>
</evidence>
<dbReference type="Pfam" id="PF00091">
    <property type="entry name" value="Tubulin"/>
    <property type="match status" value="1"/>
</dbReference>
<dbReference type="PRINTS" id="PR00423">
    <property type="entry name" value="CELLDVISFTSZ"/>
</dbReference>
<dbReference type="InterPro" id="IPR000158">
    <property type="entry name" value="Cell_div_FtsZ"/>
</dbReference>
<dbReference type="SUPFAM" id="SSF52490">
    <property type="entry name" value="Tubulin nucleotide-binding domain-like"/>
    <property type="match status" value="1"/>
</dbReference>
<dbReference type="InterPro" id="IPR036525">
    <property type="entry name" value="Tubulin/FtsZ_GTPase_sf"/>
</dbReference>
<dbReference type="OrthoDB" id="9813375at2"/>
<dbReference type="GO" id="GO:0000917">
    <property type="term" value="P:division septum assembly"/>
    <property type="evidence" value="ECO:0007669"/>
    <property type="project" value="UniProtKB-KW"/>
</dbReference>
<dbReference type="HOGENOM" id="CLU_024865_0_1_7"/>
<dbReference type="STRING" id="398767.Glov_0009"/>
<dbReference type="GO" id="GO:0005737">
    <property type="term" value="C:cytoplasm"/>
    <property type="evidence" value="ECO:0007669"/>
    <property type="project" value="UniProtKB-SubCell"/>
</dbReference>
<dbReference type="GO" id="GO:0005525">
    <property type="term" value="F:GTP binding"/>
    <property type="evidence" value="ECO:0007669"/>
    <property type="project" value="UniProtKB-UniRule"/>
</dbReference>
<dbReference type="AlphaFoldDB" id="B3E8P4"/>
<gene>
    <name evidence="4" type="primary">ftsZ</name>
    <name evidence="8" type="ordered locus">Glov_0009</name>
</gene>
<dbReference type="KEGG" id="glo:Glov_0009"/>
<sequence>MDYREQAIEAPTIKVVGIGGAGLNAVNAMLAAGLTDVEYIAVSTSQARLRKSHAAVKIRIGSDTRGFGTGGNPETARAAVEVSQQDILNSLTGADLVFLAAGMGSGTGTGATPEIAKLAKEAGALVVAVVTKPFAREGKRRTDIAEQGIKMLLSLVDSLIVIPNDRLIGISGKGTALLEAFKPADDLLRQAVQGIVEIISKHGHINVDLSDLRTILGARGMAMMGTGISSGSDRATAASMMAIHNPLLEGLDIREAKGLLLNIAGSSSMTMDEFDQVCKMMTEQISSDATIIVGVVVDEELADQIKVTVIATGIGSTPAADKPILRLAKGRLM</sequence>
<keyword evidence="4 8" id="KW-0132">Cell division</keyword>
<accession>B3E8P4</accession>
<dbReference type="HAMAP" id="MF_00909">
    <property type="entry name" value="FtsZ"/>
    <property type="match status" value="1"/>
</dbReference>
<comment type="similarity">
    <text evidence="1 4">Belongs to the FtsZ family.</text>
</comment>
<dbReference type="SUPFAM" id="SSF55307">
    <property type="entry name" value="Tubulin C-terminal domain-like"/>
    <property type="match status" value="1"/>
</dbReference>
<evidence type="ECO:0000256" key="3">
    <source>
        <dbReference type="ARBA" id="ARBA00023134"/>
    </source>
</evidence>
<dbReference type="InterPro" id="IPR003008">
    <property type="entry name" value="Tubulin_FtsZ_GTPase"/>
</dbReference>
<dbReference type="Pfam" id="PF12327">
    <property type="entry name" value="FtsZ_C"/>
    <property type="match status" value="1"/>
</dbReference>
<dbReference type="SMART" id="SM00864">
    <property type="entry name" value="Tubulin"/>
    <property type="match status" value="1"/>
</dbReference>
<evidence type="ECO:0000256" key="5">
    <source>
        <dbReference type="NCBIfam" id="TIGR00065"/>
    </source>
</evidence>
<feature type="binding site" evidence="4">
    <location>
        <begin position="106"/>
        <end position="108"/>
    </location>
    <ligand>
        <name>GTP</name>
        <dbReference type="ChEBI" id="CHEBI:37565"/>
    </ligand>
</feature>
<dbReference type="Gene3D" id="3.30.1330.20">
    <property type="entry name" value="Tubulin/FtsZ, C-terminal domain"/>
    <property type="match status" value="1"/>
</dbReference>
<feature type="domain" description="Tubulin/FtsZ GTPase" evidence="6">
    <location>
        <begin position="12"/>
        <end position="203"/>
    </location>
</feature>
<proteinExistence type="inferred from homology"/>
<dbReference type="RefSeq" id="WP_012468106.1">
    <property type="nucleotide sequence ID" value="NC_010814.1"/>
</dbReference>
<comment type="subcellular location">
    <subcellularLocation>
        <location evidence="4">Cytoplasm</location>
    </subcellularLocation>
    <text evidence="4">Assembles at midcell at the inner surface of the cytoplasmic membrane.</text>
</comment>
<dbReference type="InterPro" id="IPR008280">
    <property type="entry name" value="Tub_FtsZ_C"/>
</dbReference>
<keyword evidence="3 4" id="KW-0342">GTP-binding</keyword>
<dbReference type="InterPro" id="IPR045061">
    <property type="entry name" value="FtsZ/CetZ"/>
</dbReference>
<dbReference type="GO" id="GO:0032153">
    <property type="term" value="C:cell division site"/>
    <property type="evidence" value="ECO:0007669"/>
    <property type="project" value="UniProtKB-UniRule"/>
</dbReference>
<dbReference type="SMART" id="SM00865">
    <property type="entry name" value="Tubulin_C"/>
    <property type="match status" value="1"/>
</dbReference>
<keyword evidence="4" id="KW-0963">Cytoplasm</keyword>
<dbReference type="PANTHER" id="PTHR30314">
    <property type="entry name" value="CELL DIVISION PROTEIN FTSZ-RELATED"/>
    <property type="match status" value="1"/>
</dbReference>
<evidence type="ECO:0000256" key="2">
    <source>
        <dbReference type="ARBA" id="ARBA00022741"/>
    </source>
</evidence>
<keyword evidence="4" id="KW-0131">Cell cycle</keyword>
<evidence type="ECO:0000256" key="4">
    <source>
        <dbReference type="HAMAP-Rule" id="MF_00909"/>
    </source>
</evidence>
<dbReference type="Proteomes" id="UP000002420">
    <property type="component" value="Chromosome"/>
</dbReference>
<comment type="function">
    <text evidence="4">Essential cell division protein that forms a contractile ring structure (Z ring) at the future cell division site. The regulation of the ring assembly controls the timing and the location of cell division. One of the functions of the FtsZ ring is to recruit other cell division proteins to the septum to produce a new cell wall between the dividing cells. Binds GTP and shows GTPase activity.</text>
</comment>
<protein>
    <recommendedName>
        <fullName evidence="4 5">Cell division protein FtsZ</fullName>
    </recommendedName>
</protein>
<feature type="binding site" evidence="4">
    <location>
        <position position="185"/>
    </location>
    <ligand>
        <name>GTP</name>
        <dbReference type="ChEBI" id="CHEBI:37565"/>
    </ligand>
</feature>
<feature type="binding site" evidence="4">
    <location>
        <begin position="20"/>
        <end position="24"/>
    </location>
    <ligand>
        <name>GTP</name>
        <dbReference type="ChEBI" id="CHEBI:37565"/>
    </ligand>
</feature>
<keyword evidence="9" id="KW-1185">Reference proteome</keyword>
<dbReference type="GO" id="GO:0003924">
    <property type="term" value="F:GTPase activity"/>
    <property type="evidence" value="ECO:0007669"/>
    <property type="project" value="UniProtKB-UniRule"/>
</dbReference>
<dbReference type="InterPro" id="IPR024757">
    <property type="entry name" value="FtsZ_C"/>
</dbReference>
<evidence type="ECO:0000256" key="1">
    <source>
        <dbReference type="ARBA" id="ARBA00009690"/>
    </source>
</evidence>
<evidence type="ECO:0000313" key="9">
    <source>
        <dbReference type="Proteomes" id="UP000002420"/>
    </source>
</evidence>
<reference evidence="8 9" key="1">
    <citation type="submission" date="2008-05" db="EMBL/GenBank/DDBJ databases">
        <title>Complete sequence of chromosome of Geobacter lovleyi SZ.</title>
        <authorList>
            <consortium name="US DOE Joint Genome Institute"/>
            <person name="Lucas S."/>
            <person name="Copeland A."/>
            <person name="Lapidus A."/>
            <person name="Glavina del Rio T."/>
            <person name="Dalin E."/>
            <person name="Tice H."/>
            <person name="Bruce D."/>
            <person name="Goodwin L."/>
            <person name="Pitluck S."/>
            <person name="Chertkov O."/>
            <person name="Meincke L."/>
            <person name="Brettin T."/>
            <person name="Detter J.C."/>
            <person name="Han C."/>
            <person name="Tapia R."/>
            <person name="Kuske C.R."/>
            <person name="Schmutz J."/>
            <person name="Larimer F."/>
            <person name="Land M."/>
            <person name="Hauser L."/>
            <person name="Kyrpides N."/>
            <person name="Mikhailova N."/>
            <person name="Sung Y."/>
            <person name="Fletcher K.E."/>
            <person name="Ritalahti K.M."/>
            <person name="Loeffler F.E."/>
            <person name="Richardson P."/>
        </authorList>
    </citation>
    <scope>NUCLEOTIDE SEQUENCE [LARGE SCALE GENOMIC DNA]</scope>
    <source>
        <strain evidence="9">ATCC BAA-1151 / DSM 17278 / SZ</strain>
    </source>
</reference>
<evidence type="ECO:0000259" key="7">
    <source>
        <dbReference type="SMART" id="SM00865"/>
    </source>
</evidence>
<dbReference type="PANTHER" id="PTHR30314:SF3">
    <property type="entry name" value="MITOCHONDRIAL DIVISION PROTEIN FSZA"/>
    <property type="match status" value="1"/>
</dbReference>
<feature type="binding site" evidence="4">
    <location>
        <position position="141"/>
    </location>
    <ligand>
        <name>GTP</name>
        <dbReference type="ChEBI" id="CHEBI:37565"/>
    </ligand>
</feature>
<keyword evidence="2 4" id="KW-0547">Nucleotide-binding</keyword>